<dbReference type="PANTHER" id="PTHR42998">
    <property type="entry name" value="TYPE I RESTRICTION ENZYME HINDVIIP M PROTEIN-RELATED"/>
    <property type="match status" value="1"/>
</dbReference>
<dbReference type="Gene3D" id="3.40.50.150">
    <property type="entry name" value="Vaccinia Virus protein VP39"/>
    <property type="match status" value="1"/>
</dbReference>
<dbReference type="InterPro" id="IPR044946">
    <property type="entry name" value="Restrct_endonuc_typeI_TRD_sf"/>
</dbReference>
<dbReference type="InterPro" id="IPR009061">
    <property type="entry name" value="DNA-bd_dom_put_sf"/>
</dbReference>
<dbReference type="GO" id="GO:0003677">
    <property type="term" value="F:DNA binding"/>
    <property type="evidence" value="ECO:0007669"/>
    <property type="project" value="UniProtKB-KW"/>
</dbReference>
<dbReference type="Gene3D" id="3.90.220.20">
    <property type="entry name" value="DNA methylase specificity domains"/>
    <property type="match status" value="1"/>
</dbReference>
<evidence type="ECO:0000259" key="4">
    <source>
        <dbReference type="Pfam" id="PF01420"/>
    </source>
</evidence>
<reference evidence="6" key="1">
    <citation type="journal article" date="2014" name="Int. J. Syst. Evol. Microbiol.">
        <title>Complete genome sequence of Corynebacterium casei LMG S-19264T (=DSM 44701T), isolated from a smear-ripened cheese.</title>
        <authorList>
            <consortium name="US DOE Joint Genome Institute (JGI-PGF)"/>
            <person name="Walter F."/>
            <person name="Albersmeier A."/>
            <person name="Kalinowski J."/>
            <person name="Ruckert C."/>
        </authorList>
    </citation>
    <scope>NUCLEOTIDE SEQUENCE</scope>
    <source>
        <strain evidence="6">JCM 4714</strain>
    </source>
</reference>
<feature type="domain" description="Type I restriction modification DNA specificity" evidence="4">
    <location>
        <begin position="575"/>
        <end position="737"/>
    </location>
</feature>
<evidence type="ECO:0000259" key="5">
    <source>
        <dbReference type="Pfam" id="PF02384"/>
    </source>
</evidence>
<comment type="similarity">
    <text evidence="1">Belongs to the type-I restriction system S methylase family.</text>
</comment>
<dbReference type="EMBL" id="BMVG01000006">
    <property type="protein sequence ID" value="GHE03564.1"/>
    <property type="molecule type" value="Genomic_DNA"/>
</dbReference>
<evidence type="ECO:0000256" key="2">
    <source>
        <dbReference type="ARBA" id="ARBA00022747"/>
    </source>
</evidence>
<dbReference type="InterPro" id="IPR052916">
    <property type="entry name" value="Type-I_RE_MTase_Subunit"/>
</dbReference>
<keyword evidence="7" id="KW-1185">Reference proteome</keyword>
<evidence type="ECO:0000313" key="7">
    <source>
        <dbReference type="Proteomes" id="UP000655443"/>
    </source>
</evidence>
<comment type="caution">
    <text evidence="6">The sequence shown here is derived from an EMBL/GenBank/DDBJ whole genome shotgun (WGS) entry which is preliminary data.</text>
</comment>
<dbReference type="InterPro" id="IPR029063">
    <property type="entry name" value="SAM-dependent_MTases_sf"/>
</dbReference>
<keyword evidence="3" id="KW-0238">DNA-binding</keyword>
<feature type="domain" description="DNA methylase adenine-specific" evidence="5">
    <location>
        <begin position="221"/>
        <end position="480"/>
    </location>
</feature>
<dbReference type="RefSeq" id="WP_189952725.1">
    <property type="nucleotide sequence ID" value="NZ_BMVG01000006.1"/>
</dbReference>
<keyword evidence="2" id="KW-0680">Restriction system</keyword>
<reference evidence="6" key="2">
    <citation type="submission" date="2020-09" db="EMBL/GenBank/DDBJ databases">
        <authorList>
            <person name="Sun Q."/>
            <person name="Ohkuma M."/>
        </authorList>
    </citation>
    <scope>NUCLEOTIDE SEQUENCE</scope>
    <source>
        <strain evidence="6">JCM 4714</strain>
    </source>
</reference>
<sequence length="784" mass="85147">MGLDKRDPLISRAELAAQAGVARPTVTTWEKRHGDFPTPVRSGGAEYFHLSEVLDWLGARTVPRSQLRPGETVGTTYRVRILEQQGFVQVPTQIEPGVRGVEGDPVTGMVLVNELMGAHADRVRGSASMLDFLSLIVSLVFLRETAPAAWRDVEDAATKGTGAEHMAGLLACIGAVADRELRRHGVPPGMRESLMRLEPRSYRDLVGVVRLTVKLPRGAFRLILDQYEDRAGLRSEEFFTPRGVVRLAVELALGAGQKNASVYDPYVRGGEMLAAVAVRRGTVGPGTTLHGESPRRDTLRFAGMNIALHGAPAVLRSSRAMPWASEGARSGFADVVLTNPPFNMSDTAGAERAHGVWEFGAPPQGNDNLAWVQHVLNALKPGGRAIMVMPVKAGNSVNTAEREIRRNLIERGAVECVVALPPRLFSATPVPVALWCLRRNKTPRPEVLLVDARHLGTGTGRRNVVGDDGLGAILEVVRPWLFGPALGSVAHSESCPHTTLVSRGAFVESGYSLSPMDHIPESLSAAQPAREELIRTHGEAVRLGRLVQEADADAAGLAWSSLMGVRGAPGPLPPGWTEVRLAELCEIQPGPSYTRLGRADRSPGGEVPVIFPRQLEGGRILFLEQEQAFREKAQELANFRLTAGDVVCVRTGELRPPALVEPEQEGWLFSTNLVRLRVREGVGVDPGFLVDHLSLPHSMQWMRNRAEATAAPSLSRDALGHLPVRFPSMSEQQEIVRVSALLRRQAVLHREYADAVVRSREELLKHLMLGPSADEPLAPSAQPL</sequence>
<dbReference type="Pfam" id="PF02384">
    <property type="entry name" value="N6_Mtase"/>
    <property type="match status" value="1"/>
</dbReference>
<evidence type="ECO:0000256" key="3">
    <source>
        <dbReference type="ARBA" id="ARBA00023125"/>
    </source>
</evidence>
<evidence type="ECO:0000256" key="1">
    <source>
        <dbReference type="ARBA" id="ARBA00010923"/>
    </source>
</evidence>
<dbReference type="PANTHER" id="PTHR42998:SF1">
    <property type="entry name" value="TYPE I RESTRICTION ENZYME HINDI METHYLASE SUBUNIT"/>
    <property type="match status" value="1"/>
</dbReference>
<dbReference type="SUPFAM" id="SSF116734">
    <property type="entry name" value="DNA methylase specificity domain"/>
    <property type="match status" value="1"/>
</dbReference>
<dbReference type="InterPro" id="IPR000055">
    <property type="entry name" value="Restrct_endonuc_typeI_TRD"/>
</dbReference>
<dbReference type="SUPFAM" id="SSF53335">
    <property type="entry name" value="S-adenosyl-L-methionine-dependent methyltransferases"/>
    <property type="match status" value="1"/>
</dbReference>
<name>A0A918YHW0_9ACTN</name>
<dbReference type="SUPFAM" id="SSF46955">
    <property type="entry name" value="Putative DNA-binding domain"/>
    <property type="match status" value="1"/>
</dbReference>
<organism evidence="6 7">
    <name type="scientific">Streptomyces alanosinicus</name>
    <dbReference type="NCBI Taxonomy" id="68171"/>
    <lineage>
        <taxon>Bacteria</taxon>
        <taxon>Bacillati</taxon>
        <taxon>Actinomycetota</taxon>
        <taxon>Actinomycetes</taxon>
        <taxon>Kitasatosporales</taxon>
        <taxon>Streptomycetaceae</taxon>
        <taxon>Streptomyces</taxon>
    </lineage>
</organism>
<dbReference type="InterPro" id="IPR036388">
    <property type="entry name" value="WH-like_DNA-bd_sf"/>
</dbReference>
<evidence type="ECO:0000313" key="6">
    <source>
        <dbReference type="EMBL" id="GHE03564.1"/>
    </source>
</evidence>
<proteinExistence type="inferred from homology"/>
<dbReference type="PRINTS" id="PR00507">
    <property type="entry name" value="N12N6MTFRASE"/>
</dbReference>
<dbReference type="Pfam" id="PF01420">
    <property type="entry name" value="Methylase_S"/>
    <property type="match status" value="1"/>
</dbReference>
<dbReference type="Proteomes" id="UP000655443">
    <property type="component" value="Unassembled WGS sequence"/>
</dbReference>
<gene>
    <name evidence="6" type="ORF">GCM10010339_31390</name>
</gene>
<dbReference type="AlphaFoldDB" id="A0A918YHW0"/>
<dbReference type="GO" id="GO:0009307">
    <property type="term" value="P:DNA restriction-modification system"/>
    <property type="evidence" value="ECO:0007669"/>
    <property type="project" value="UniProtKB-KW"/>
</dbReference>
<dbReference type="InterPro" id="IPR003356">
    <property type="entry name" value="DNA_methylase_A-5"/>
</dbReference>
<protein>
    <submittedName>
        <fullName evidence="6">Uncharacterized protein</fullName>
    </submittedName>
</protein>
<dbReference type="GO" id="GO:0008170">
    <property type="term" value="F:N-methyltransferase activity"/>
    <property type="evidence" value="ECO:0007669"/>
    <property type="project" value="InterPro"/>
</dbReference>
<dbReference type="Gene3D" id="1.10.10.10">
    <property type="entry name" value="Winged helix-like DNA-binding domain superfamily/Winged helix DNA-binding domain"/>
    <property type="match status" value="1"/>
</dbReference>
<accession>A0A918YHW0</accession>